<reference evidence="2" key="1">
    <citation type="journal article" date="2019" name="Int. J. Syst. Evol. Microbiol.">
        <title>The Global Catalogue of Microorganisms (GCM) 10K type strain sequencing project: providing services to taxonomists for standard genome sequencing and annotation.</title>
        <authorList>
            <consortium name="The Broad Institute Genomics Platform"/>
            <consortium name="The Broad Institute Genome Sequencing Center for Infectious Disease"/>
            <person name="Wu L."/>
            <person name="Ma J."/>
        </authorList>
    </citation>
    <scope>NUCLEOTIDE SEQUENCE [LARGE SCALE GENOMIC DNA]</scope>
    <source>
        <strain evidence="2">KCTC 52487</strain>
    </source>
</reference>
<comment type="caution">
    <text evidence="1">The sequence shown here is derived from an EMBL/GenBank/DDBJ whole genome shotgun (WGS) entry which is preliminary data.</text>
</comment>
<name>A0ABV6ZTL8_9PROT</name>
<dbReference type="RefSeq" id="WP_343163509.1">
    <property type="nucleotide sequence ID" value="NZ_JBHRSV010000001.1"/>
</dbReference>
<dbReference type="Proteomes" id="UP001595379">
    <property type="component" value="Unassembled WGS sequence"/>
</dbReference>
<proteinExistence type="predicted"/>
<evidence type="ECO:0008006" key="3">
    <source>
        <dbReference type="Google" id="ProtNLM"/>
    </source>
</evidence>
<evidence type="ECO:0000313" key="2">
    <source>
        <dbReference type="Proteomes" id="UP001595379"/>
    </source>
</evidence>
<sequence>MFLTTILAVLTLQTSGMEALLQFDLHVASPSGEYTVTFNEDGTYTSNAGIEGTWEVVEGELCTTRSTGEHACQPLADAPAEAGASWTGTNTAGETVTFTLVER</sequence>
<dbReference type="EMBL" id="JBHRSV010000001">
    <property type="protein sequence ID" value="MFC2924781.1"/>
    <property type="molecule type" value="Genomic_DNA"/>
</dbReference>
<gene>
    <name evidence="1" type="ORF">ACFOOR_01540</name>
</gene>
<evidence type="ECO:0000313" key="1">
    <source>
        <dbReference type="EMBL" id="MFC2924781.1"/>
    </source>
</evidence>
<accession>A0ABV6ZTL8</accession>
<organism evidence="1 2">
    <name type="scientific">Hyphobacterium vulgare</name>
    <dbReference type="NCBI Taxonomy" id="1736751"/>
    <lineage>
        <taxon>Bacteria</taxon>
        <taxon>Pseudomonadati</taxon>
        <taxon>Pseudomonadota</taxon>
        <taxon>Alphaproteobacteria</taxon>
        <taxon>Maricaulales</taxon>
        <taxon>Maricaulaceae</taxon>
        <taxon>Hyphobacterium</taxon>
    </lineage>
</organism>
<protein>
    <recommendedName>
        <fullName evidence="3">Dihydrodipicolinate reductase</fullName>
    </recommendedName>
</protein>
<keyword evidence="2" id="KW-1185">Reference proteome</keyword>